<dbReference type="PROSITE" id="PS50937">
    <property type="entry name" value="HTH_MERR_2"/>
    <property type="match status" value="1"/>
</dbReference>
<dbReference type="RefSeq" id="WP_315602586.1">
    <property type="nucleotide sequence ID" value="NZ_CP130318.1"/>
</dbReference>
<dbReference type="AlphaFoldDB" id="A0AA96RFD3"/>
<dbReference type="InterPro" id="IPR047057">
    <property type="entry name" value="MerR_fam"/>
</dbReference>
<gene>
    <name evidence="4" type="ORF">MJA45_14255</name>
</gene>
<dbReference type="GO" id="GO:0003700">
    <property type="term" value="F:DNA-binding transcription factor activity"/>
    <property type="evidence" value="ECO:0007669"/>
    <property type="project" value="InterPro"/>
</dbReference>
<dbReference type="PANTHER" id="PTHR30204">
    <property type="entry name" value="REDOX-CYCLING DRUG-SENSING TRANSCRIPTIONAL ACTIVATOR SOXR"/>
    <property type="match status" value="1"/>
</dbReference>
<feature type="coiled-coil region" evidence="2">
    <location>
        <begin position="87"/>
        <end position="121"/>
    </location>
</feature>
<reference evidence="4 5" key="1">
    <citation type="submission" date="2022-02" db="EMBL/GenBank/DDBJ databases">
        <title>Paenibacillus sp. MBLB1776 Whole Genome Shotgun Sequencing.</title>
        <authorList>
            <person name="Hwang C.Y."/>
            <person name="Cho E.-S."/>
            <person name="Seo M.-J."/>
        </authorList>
    </citation>
    <scope>NUCLEOTIDE SEQUENCE [LARGE SCALE GENOMIC DNA]</scope>
    <source>
        <strain evidence="4 5">MBLB1776</strain>
    </source>
</reference>
<dbReference type="GO" id="GO:0003677">
    <property type="term" value="F:DNA binding"/>
    <property type="evidence" value="ECO:0007669"/>
    <property type="project" value="UniProtKB-KW"/>
</dbReference>
<dbReference type="InterPro" id="IPR000551">
    <property type="entry name" value="MerR-type_HTH_dom"/>
</dbReference>
<evidence type="ECO:0000313" key="4">
    <source>
        <dbReference type="EMBL" id="WNQ08819.1"/>
    </source>
</evidence>
<feature type="domain" description="HTH merR-type" evidence="3">
    <location>
        <begin position="2"/>
        <end position="74"/>
    </location>
</feature>
<dbReference type="EMBL" id="CP130318">
    <property type="protein sequence ID" value="WNQ08819.1"/>
    <property type="molecule type" value="Genomic_DNA"/>
</dbReference>
<dbReference type="InterPro" id="IPR009061">
    <property type="entry name" value="DNA-bd_dom_put_sf"/>
</dbReference>
<dbReference type="Pfam" id="PF13411">
    <property type="entry name" value="MerR_1"/>
    <property type="match status" value="1"/>
</dbReference>
<evidence type="ECO:0000256" key="1">
    <source>
        <dbReference type="ARBA" id="ARBA00023125"/>
    </source>
</evidence>
<dbReference type="SMART" id="SM00422">
    <property type="entry name" value="HTH_MERR"/>
    <property type="match status" value="1"/>
</dbReference>
<proteinExistence type="predicted"/>
<dbReference type="Gene3D" id="1.10.1660.10">
    <property type="match status" value="1"/>
</dbReference>
<dbReference type="Proteomes" id="UP001305702">
    <property type="component" value="Chromosome"/>
</dbReference>
<keyword evidence="2" id="KW-0175">Coiled coil</keyword>
<accession>A0AA96RFD3</accession>
<name>A0AA96RFD3_9BACL</name>
<dbReference type="SUPFAM" id="SSF46955">
    <property type="entry name" value="Putative DNA-binding domain"/>
    <property type="match status" value="1"/>
</dbReference>
<sequence>MVYSIGDIARLSGVTAFTLRYYEKIGLLPNPRRQEGRKDGVRQYSEEDLRFIRFIHSMKQTGMKLEDLASFTEDGCLLNLPEETDWKEMLQKRIELLDRHLDDLDHRMKQLQAGKEYAENKRAYYTNMLREQAVLHLPENGGIS</sequence>
<dbReference type="PROSITE" id="PS00552">
    <property type="entry name" value="HTH_MERR_1"/>
    <property type="match status" value="1"/>
</dbReference>
<dbReference type="PANTHER" id="PTHR30204:SF83">
    <property type="entry name" value="TRANSCRIPTIONAL REGULATOR, MERR FAMILY"/>
    <property type="match status" value="1"/>
</dbReference>
<evidence type="ECO:0000259" key="3">
    <source>
        <dbReference type="PROSITE" id="PS50937"/>
    </source>
</evidence>
<evidence type="ECO:0000313" key="5">
    <source>
        <dbReference type="Proteomes" id="UP001305702"/>
    </source>
</evidence>
<keyword evidence="5" id="KW-1185">Reference proteome</keyword>
<protein>
    <submittedName>
        <fullName evidence="4">MerR family transcriptional regulator</fullName>
    </submittedName>
</protein>
<dbReference type="KEGG" id="paun:MJA45_14255"/>
<organism evidence="4 5">
    <name type="scientific">Paenibacillus aurantius</name>
    <dbReference type="NCBI Taxonomy" id="2918900"/>
    <lineage>
        <taxon>Bacteria</taxon>
        <taxon>Bacillati</taxon>
        <taxon>Bacillota</taxon>
        <taxon>Bacilli</taxon>
        <taxon>Bacillales</taxon>
        <taxon>Paenibacillaceae</taxon>
        <taxon>Paenibacillus</taxon>
    </lineage>
</organism>
<evidence type="ECO:0000256" key="2">
    <source>
        <dbReference type="SAM" id="Coils"/>
    </source>
</evidence>
<keyword evidence="1" id="KW-0238">DNA-binding</keyword>